<comment type="caution">
    <text evidence="1">The sequence shown here is derived from an EMBL/GenBank/DDBJ whole genome shotgun (WGS) entry which is preliminary data.</text>
</comment>
<name>A0AAV9CHT9_ACOCL</name>
<evidence type="ECO:0000313" key="1">
    <source>
        <dbReference type="EMBL" id="KAK1287929.1"/>
    </source>
</evidence>
<reference evidence="1" key="1">
    <citation type="journal article" date="2023" name="Nat. Commun.">
        <title>Diploid and tetraploid genomes of Acorus and the evolution of monocots.</title>
        <authorList>
            <person name="Ma L."/>
            <person name="Liu K.W."/>
            <person name="Li Z."/>
            <person name="Hsiao Y.Y."/>
            <person name="Qi Y."/>
            <person name="Fu T."/>
            <person name="Tang G.D."/>
            <person name="Zhang D."/>
            <person name="Sun W.H."/>
            <person name="Liu D.K."/>
            <person name="Li Y."/>
            <person name="Chen G.Z."/>
            <person name="Liu X.D."/>
            <person name="Liao X.Y."/>
            <person name="Jiang Y.T."/>
            <person name="Yu X."/>
            <person name="Hao Y."/>
            <person name="Huang J."/>
            <person name="Zhao X.W."/>
            <person name="Ke S."/>
            <person name="Chen Y.Y."/>
            <person name="Wu W.L."/>
            <person name="Hsu J.L."/>
            <person name="Lin Y.F."/>
            <person name="Huang M.D."/>
            <person name="Li C.Y."/>
            <person name="Huang L."/>
            <person name="Wang Z.W."/>
            <person name="Zhao X."/>
            <person name="Zhong W.Y."/>
            <person name="Peng D.H."/>
            <person name="Ahmad S."/>
            <person name="Lan S."/>
            <person name="Zhang J.S."/>
            <person name="Tsai W.C."/>
            <person name="Van de Peer Y."/>
            <person name="Liu Z.J."/>
        </authorList>
    </citation>
    <scope>NUCLEOTIDE SEQUENCE</scope>
    <source>
        <strain evidence="1">CP</strain>
    </source>
</reference>
<keyword evidence="2" id="KW-1185">Reference proteome</keyword>
<dbReference type="Proteomes" id="UP001180020">
    <property type="component" value="Unassembled WGS sequence"/>
</dbReference>
<accession>A0AAV9CHT9</accession>
<gene>
    <name evidence="1" type="ORF">QJS10_CPB19g01265</name>
</gene>
<dbReference type="AlphaFoldDB" id="A0AAV9CHT9"/>
<reference evidence="1" key="2">
    <citation type="submission" date="2023-06" db="EMBL/GenBank/DDBJ databases">
        <authorList>
            <person name="Ma L."/>
            <person name="Liu K.-W."/>
            <person name="Li Z."/>
            <person name="Hsiao Y.-Y."/>
            <person name="Qi Y."/>
            <person name="Fu T."/>
            <person name="Tang G."/>
            <person name="Zhang D."/>
            <person name="Sun W.-H."/>
            <person name="Liu D.-K."/>
            <person name="Li Y."/>
            <person name="Chen G.-Z."/>
            <person name="Liu X.-D."/>
            <person name="Liao X.-Y."/>
            <person name="Jiang Y.-T."/>
            <person name="Yu X."/>
            <person name="Hao Y."/>
            <person name="Huang J."/>
            <person name="Zhao X.-W."/>
            <person name="Ke S."/>
            <person name="Chen Y.-Y."/>
            <person name="Wu W.-L."/>
            <person name="Hsu J.-L."/>
            <person name="Lin Y.-F."/>
            <person name="Huang M.-D."/>
            <person name="Li C.-Y."/>
            <person name="Huang L."/>
            <person name="Wang Z.-W."/>
            <person name="Zhao X."/>
            <person name="Zhong W.-Y."/>
            <person name="Peng D.-H."/>
            <person name="Ahmad S."/>
            <person name="Lan S."/>
            <person name="Zhang J.-S."/>
            <person name="Tsai W.-C."/>
            <person name="Van De Peer Y."/>
            <person name="Liu Z.-J."/>
        </authorList>
    </citation>
    <scope>NUCLEOTIDE SEQUENCE</scope>
    <source>
        <strain evidence="1">CP</strain>
        <tissue evidence="1">Leaves</tissue>
    </source>
</reference>
<dbReference type="EMBL" id="JAUJYO010000019">
    <property type="protein sequence ID" value="KAK1287929.1"/>
    <property type="molecule type" value="Genomic_DNA"/>
</dbReference>
<evidence type="ECO:0000313" key="2">
    <source>
        <dbReference type="Proteomes" id="UP001180020"/>
    </source>
</evidence>
<sequence>MARQPSHESGNGYPYERWNGYLNKNDRVLLKVIKFSSPSSAGAECIDPDCTWVEQWVHRAGPREEIYFRPEEVNAAIVEVSVLASMMLFDSIQCALKGKGLEQVLGRVSYDWIPPKEATVAAFISHEKWVKLQRSSEDLDLV</sequence>
<organism evidence="1 2">
    <name type="scientific">Acorus calamus</name>
    <name type="common">Sweet flag</name>
    <dbReference type="NCBI Taxonomy" id="4465"/>
    <lineage>
        <taxon>Eukaryota</taxon>
        <taxon>Viridiplantae</taxon>
        <taxon>Streptophyta</taxon>
        <taxon>Embryophyta</taxon>
        <taxon>Tracheophyta</taxon>
        <taxon>Spermatophyta</taxon>
        <taxon>Magnoliopsida</taxon>
        <taxon>Liliopsida</taxon>
        <taxon>Acoraceae</taxon>
        <taxon>Acorus</taxon>
    </lineage>
</organism>
<proteinExistence type="predicted"/>
<protein>
    <submittedName>
        <fullName evidence="1">Uncharacterized protein</fullName>
    </submittedName>
</protein>